<evidence type="ECO:0000313" key="2">
    <source>
        <dbReference type="Proteomes" id="UP001601059"/>
    </source>
</evidence>
<dbReference type="EMBL" id="JBIACK010000004">
    <property type="protein sequence ID" value="MFE8701089.1"/>
    <property type="molecule type" value="Genomic_DNA"/>
</dbReference>
<keyword evidence="2" id="KW-1185">Reference proteome</keyword>
<dbReference type="RefSeq" id="WP_389360901.1">
    <property type="nucleotide sequence ID" value="NZ_JBIACK010000004.1"/>
</dbReference>
<comment type="caution">
    <text evidence="1">The sequence shown here is derived from an EMBL/GenBank/DDBJ whole genome shotgun (WGS) entry which is preliminary data.</text>
</comment>
<sequence length="134" mass="15296">MKITIKIDEPVLEALIVAHTPLYVADCANLKIENGFLRKTGRGYVVALDKGCYPLGESQLAFFYTSQIEAERMLNEHLKMEMRHRLNTKTAIIEELWKGYIKEPHPVHVLEGMKEIIHTGFNVMVTIPTEEAKS</sequence>
<accession>A0ABW6KA98</accession>
<evidence type="ECO:0000313" key="1">
    <source>
        <dbReference type="EMBL" id="MFE8701089.1"/>
    </source>
</evidence>
<proteinExistence type="predicted"/>
<reference evidence="1 2" key="1">
    <citation type="submission" date="2024-08" db="EMBL/GenBank/DDBJ databases">
        <title>Two novel Cytobacillus novel species.</title>
        <authorList>
            <person name="Liu G."/>
        </authorList>
    </citation>
    <scope>NUCLEOTIDE SEQUENCE [LARGE SCALE GENOMIC DNA]</scope>
    <source>
        <strain evidence="1 2">FJAT-54145</strain>
    </source>
</reference>
<organism evidence="1 2">
    <name type="scientific">Cytobacillus spartinae</name>
    <dbReference type="NCBI Taxonomy" id="3299023"/>
    <lineage>
        <taxon>Bacteria</taxon>
        <taxon>Bacillati</taxon>
        <taxon>Bacillota</taxon>
        <taxon>Bacilli</taxon>
        <taxon>Bacillales</taxon>
        <taxon>Bacillaceae</taxon>
        <taxon>Cytobacillus</taxon>
    </lineage>
</organism>
<name>A0ABW6KA98_9BACI</name>
<dbReference type="Proteomes" id="UP001601059">
    <property type="component" value="Unassembled WGS sequence"/>
</dbReference>
<gene>
    <name evidence="1" type="ORF">ACFYKX_10830</name>
</gene>
<protein>
    <submittedName>
        <fullName evidence="1">Uncharacterized protein</fullName>
    </submittedName>
</protein>